<protein>
    <submittedName>
        <fullName evidence="2">T9SS type B sorting domain-containing protein</fullName>
    </submittedName>
</protein>
<dbReference type="EMBL" id="JBHMFA010000001">
    <property type="protein sequence ID" value="MFB9103818.1"/>
    <property type="molecule type" value="Genomic_DNA"/>
</dbReference>
<accession>A0ABV5GW09</accession>
<reference evidence="2 3" key="1">
    <citation type="submission" date="2024-09" db="EMBL/GenBank/DDBJ databases">
        <authorList>
            <person name="Sun Q."/>
            <person name="Mori K."/>
        </authorList>
    </citation>
    <scope>NUCLEOTIDE SEQUENCE [LARGE SCALE GENOMIC DNA]</scope>
    <source>
        <strain evidence="2 3">CECT 8300</strain>
    </source>
</reference>
<dbReference type="Pfam" id="PF13585">
    <property type="entry name" value="CHU_C"/>
    <property type="match status" value="1"/>
</dbReference>
<organism evidence="2 3">
    <name type="scientific">Algibacter miyuki</name>
    <dbReference type="NCBI Taxonomy" id="1306933"/>
    <lineage>
        <taxon>Bacteria</taxon>
        <taxon>Pseudomonadati</taxon>
        <taxon>Bacteroidota</taxon>
        <taxon>Flavobacteriia</taxon>
        <taxon>Flavobacteriales</taxon>
        <taxon>Flavobacteriaceae</taxon>
        <taxon>Algibacter</taxon>
    </lineage>
</organism>
<dbReference type="Proteomes" id="UP001589590">
    <property type="component" value="Unassembled WGS sequence"/>
</dbReference>
<dbReference type="InterPro" id="IPR026341">
    <property type="entry name" value="T9SS_type_B"/>
</dbReference>
<evidence type="ECO:0000313" key="2">
    <source>
        <dbReference type="EMBL" id="MFB9103818.1"/>
    </source>
</evidence>
<keyword evidence="3" id="KW-1185">Reference proteome</keyword>
<sequence length="610" mass="67391">MIFAIKTHAQLGFCTGHSGTPIFTETFGTGTTNTPLPFGTTTYTYANGQPNDGFYTVSNRTNGFGWHDIQDHTVGDVNGRSLIVNADFTPGEFYQTAISGLCENTTYEFSSWMINLLPSNHSSCGSGIPINVKFEIWDNTNTQLLASGDTGNINSTLTPNWEQYALVFQTEPGQTSVILKMLNNGVGGCGNDLAIDDIVFKTCGDSIFIETPTNETQIAVCENQLPFSTTLTVIPDFTIFATHFYQWQQSNDGVNWTDILGENNKTYNTPPVNTNTFYRAKVAEDAINLSNNSCNTTSEIFEIQVIPQPNAPTSNGDVFVCENSNAPITANAPSSSTINWFDAPTNGNLLKTNSNSYTPTVSGTYYAESETIIGGCISNSRTPIEIVFYNIPQIEDETLEFCENETIDLHADTNITTATYLWSTGETTEFITVNQAGTYTVEVSNQTCSVTKTITLSRKDLPIFEQVISDGNNIVITTANTGNFIFSINGNIYNPNQTFTNIEGGLYTIYAKEQSCNTLVTKTFIHFYIPKYFTPNNDGFNDTFDLKGIELYENSEVSIFNRYGKLIKYSKNEPFSWDGTLSGNPLESGDYWYSIIINGQKTNGHFTLKH</sequence>
<gene>
    <name evidence="2" type="ORF">ACFFU1_02820</name>
</gene>
<comment type="caution">
    <text evidence="2">The sequence shown here is derived from an EMBL/GenBank/DDBJ whole genome shotgun (WGS) entry which is preliminary data.</text>
</comment>
<dbReference type="RefSeq" id="WP_290269671.1">
    <property type="nucleotide sequence ID" value="NZ_JAUFQP010000007.1"/>
</dbReference>
<proteinExistence type="predicted"/>
<dbReference type="NCBIfam" id="TIGR04131">
    <property type="entry name" value="Bac_Flav_CTERM"/>
    <property type="match status" value="1"/>
</dbReference>
<dbReference type="InterPro" id="IPR044023">
    <property type="entry name" value="Ig_7"/>
</dbReference>
<name>A0ABV5GW09_9FLAO</name>
<evidence type="ECO:0000259" key="1">
    <source>
        <dbReference type="Pfam" id="PF19081"/>
    </source>
</evidence>
<feature type="domain" description="Ig-like" evidence="1">
    <location>
        <begin position="309"/>
        <end position="386"/>
    </location>
</feature>
<dbReference type="Pfam" id="PF19081">
    <property type="entry name" value="Ig_7"/>
    <property type="match status" value="1"/>
</dbReference>
<evidence type="ECO:0000313" key="3">
    <source>
        <dbReference type="Proteomes" id="UP001589590"/>
    </source>
</evidence>